<evidence type="ECO:0000256" key="15">
    <source>
        <dbReference type="SAM" id="Phobius"/>
    </source>
</evidence>
<dbReference type="PANTHER" id="PTHR42985:SF40">
    <property type="entry name" value="LD47995P-RELATED"/>
    <property type="match status" value="1"/>
</dbReference>
<keyword evidence="7" id="KW-0915">Sodium</keyword>
<dbReference type="InterPro" id="IPR018212">
    <property type="entry name" value="Na/solute_symporter_CS"/>
</dbReference>
<feature type="transmembrane region" description="Helical" evidence="15">
    <location>
        <begin position="338"/>
        <end position="359"/>
    </location>
</feature>
<evidence type="ECO:0000313" key="16">
    <source>
        <dbReference type="EMBL" id="EDO38649.1"/>
    </source>
</evidence>
<feature type="transmembrane region" description="Helical" evidence="15">
    <location>
        <begin position="158"/>
        <end position="177"/>
    </location>
</feature>
<name>A7SCA0_NEMVE</name>
<dbReference type="Pfam" id="PF00474">
    <property type="entry name" value="SSF"/>
    <property type="match status" value="1"/>
</dbReference>
<dbReference type="PhylomeDB" id="A7SCA0"/>
<feature type="transmembrane region" description="Helical" evidence="15">
    <location>
        <begin position="406"/>
        <end position="427"/>
    </location>
</feature>
<evidence type="ECO:0008006" key="18">
    <source>
        <dbReference type="Google" id="ProtNLM"/>
    </source>
</evidence>
<dbReference type="InterPro" id="IPR038377">
    <property type="entry name" value="Na/Glc_symporter_sf"/>
</dbReference>
<evidence type="ECO:0000313" key="17">
    <source>
        <dbReference type="Proteomes" id="UP000001593"/>
    </source>
</evidence>
<feature type="transmembrane region" description="Helical" evidence="15">
    <location>
        <begin position="13"/>
        <end position="31"/>
    </location>
</feature>
<feature type="transmembrane region" description="Helical" evidence="15">
    <location>
        <begin position="439"/>
        <end position="459"/>
    </location>
</feature>
<organism evidence="16 17">
    <name type="scientific">Nematostella vectensis</name>
    <name type="common">Starlet sea anemone</name>
    <dbReference type="NCBI Taxonomy" id="45351"/>
    <lineage>
        <taxon>Eukaryota</taxon>
        <taxon>Metazoa</taxon>
        <taxon>Cnidaria</taxon>
        <taxon>Anthozoa</taxon>
        <taxon>Hexacorallia</taxon>
        <taxon>Actiniaria</taxon>
        <taxon>Edwardsiidae</taxon>
        <taxon>Nematostella</taxon>
    </lineage>
</organism>
<reference evidence="16 17" key="1">
    <citation type="journal article" date="2007" name="Science">
        <title>Sea anemone genome reveals ancestral eumetazoan gene repertoire and genomic organization.</title>
        <authorList>
            <person name="Putnam N.H."/>
            <person name="Srivastava M."/>
            <person name="Hellsten U."/>
            <person name="Dirks B."/>
            <person name="Chapman J."/>
            <person name="Salamov A."/>
            <person name="Terry A."/>
            <person name="Shapiro H."/>
            <person name="Lindquist E."/>
            <person name="Kapitonov V.V."/>
            <person name="Jurka J."/>
            <person name="Genikhovich G."/>
            <person name="Grigoriev I.V."/>
            <person name="Lucas S.M."/>
            <person name="Steele R.E."/>
            <person name="Finnerty J.R."/>
            <person name="Technau U."/>
            <person name="Martindale M.Q."/>
            <person name="Rokhsar D.S."/>
        </authorList>
    </citation>
    <scope>NUCLEOTIDE SEQUENCE [LARGE SCALE GENOMIC DNA]</scope>
    <source>
        <strain evidence="17">CH2 X CH6</strain>
    </source>
</reference>
<evidence type="ECO:0000256" key="8">
    <source>
        <dbReference type="ARBA" id="ARBA00023065"/>
    </source>
</evidence>
<protein>
    <recommendedName>
        <fullName evidence="18">Sodium-coupled monocarboxylate transporter 1</fullName>
    </recommendedName>
</protein>
<dbReference type="OrthoDB" id="6132759at2759"/>
<evidence type="ECO:0000256" key="14">
    <source>
        <dbReference type="SAM" id="MobiDB-lite"/>
    </source>
</evidence>
<dbReference type="NCBIfam" id="TIGR00813">
    <property type="entry name" value="sss"/>
    <property type="match status" value="1"/>
</dbReference>
<dbReference type="InterPro" id="IPR051163">
    <property type="entry name" value="Sodium:Solute_Symporter_SSF"/>
</dbReference>
<dbReference type="GO" id="GO:0015075">
    <property type="term" value="F:monoatomic ion transmembrane transporter activity"/>
    <property type="evidence" value="ECO:0007669"/>
    <property type="project" value="UniProtKB-ARBA"/>
</dbReference>
<evidence type="ECO:0000256" key="5">
    <source>
        <dbReference type="ARBA" id="ARBA00022692"/>
    </source>
</evidence>
<dbReference type="HOGENOM" id="CLU_018808_11_1_1"/>
<feature type="transmembrane region" description="Helical" evidence="15">
    <location>
        <begin position="127"/>
        <end position="146"/>
    </location>
</feature>
<dbReference type="GO" id="GO:0098660">
    <property type="term" value="P:inorganic ion transmembrane transport"/>
    <property type="evidence" value="ECO:0007669"/>
    <property type="project" value="UniProtKB-ARBA"/>
</dbReference>
<accession>A7SCA0</accession>
<feature type="transmembrane region" description="Helical" evidence="15">
    <location>
        <begin position="237"/>
        <end position="256"/>
    </location>
</feature>
<dbReference type="AlphaFoldDB" id="A7SCA0"/>
<evidence type="ECO:0000256" key="6">
    <source>
        <dbReference type="ARBA" id="ARBA00022989"/>
    </source>
</evidence>
<feature type="transmembrane region" description="Helical" evidence="15">
    <location>
        <begin position="465"/>
        <end position="483"/>
    </location>
</feature>
<feature type="transmembrane region" description="Helical" evidence="15">
    <location>
        <begin position="52"/>
        <end position="71"/>
    </location>
</feature>
<comment type="similarity">
    <text evidence="2 13">Belongs to the sodium:solute symporter (SSF) (TC 2.A.21) family.</text>
</comment>
<dbReference type="CDD" id="cd11492">
    <property type="entry name" value="SLC5sbd_NIS-SMVT"/>
    <property type="match status" value="1"/>
</dbReference>
<evidence type="ECO:0000256" key="1">
    <source>
        <dbReference type="ARBA" id="ARBA00004651"/>
    </source>
</evidence>
<keyword evidence="10" id="KW-0325">Glycoprotein</keyword>
<dbReference type="GO" id="GO:0015293">
    <property type="term" value="F:symporter activity"/>
    <property type="evidence" value="ECO:0000318"/>
    <property type="project" value="GO_Central"/>
</dbReference>
<evidence type="ECO:0000256" key="3">
    <source>
        <dbReference type="ARBA" id="ARBA00022448"/>
    </source>
</evidence>
<keyword evidence="17" id="KW-1185">Reference proteome</keyword>
<keyword evidence="9 15" id="KW-0472">Membrane</keyword>
<dbReference type="InParanoid" id="A7SCA0"/>
<keyword evidence="8" id="KW-0406">Ion transport</keyword>
<evidence type="ECO:0000256" key="12">
    <source>
        <dbReference type="ARBA" id="ARBA00036099"/>
    </source>
</evidence>
<evidence type="ECO:0000256" key="11">
    <source>
        <dbReference type="ARBA" id="ARBA00023201"/>
    </source>
</evidence>
<dbReference type="EMBL" id="DS469622">
    <property type="protein sequence ID" value="EDO38649.1"/>
    <property type="molecule type" value="Genomic_DNA"/>
</dbReference>
<evidence type="ECO:0000256" key="2">
    <source>
        <dbReference type="ARBA" id="ARBA00006434"/>
    </source>
</evidence>
<keyword evidence="11" id="KW-0739">Sodium transport</keyword>
<dbReference type="GO" id="GO:0005886">
    <property type="term" value="C:plasma membrane"/>
    <property type="evidence" value="ECO:0007669"/>
    <property type="project" value="UniProtKB-SubCell"/>
</dbReference>
<feature type="transmembrane region" description="Helical" evidence="15">
    <location>
        <begin position="277"/>
        <end position="302"/>
    </location>
</feature>
<dbReference type="STRING" id="45351.A7SCA0"/>
<keyword evidence="5 15" id="KW-0812">Transmembrane</keyword>
<dbReference type="OMA" id="EYLMADQ"/>
<dbReference type="GO" id="GO:0006814">
    <property type="term" value="P:sodium ion transport"/>
    <property type="evidence" value="ECO:0000318"/>
    <property type="project" value="GO_Central"/>
</dbReference>
<comment type="subcellular location">
    <subcellularLocation>
        <location evidence="1">Cell membrane</location>
        <topology evidence="1">Multi-pass membrane protein</topology>
    </subcellularLocation>
</comment>
<evidence type="ECO:0000256" key="13">
    <source>
        <dbReference type="RuleBase" id="RU362091"/>
    </source>
</evidence>
<dbReference type="PANTHER" id="PTHR42985">
    <property type="entry name" value="SODIUM-COUPLED MONOCARBOXYLATE TRANSPORTER"/>
    <property type="match status" value="1"/>
</dbReference>
<feature type="transmembrane region" description="Helical" evidence="15">
    <location>
        <begin position="83"/>
        <end position="106"/>
    </location>
</feature>
<dbReference type="eggNOG" id="KOG2349">
    <property type="taxonomic scope" value="Eukaryota"/>
</dbReference>
<evidence type="ECO:0000256" key="7">
    <source>
        <dbReference type="ARBA" id="ARBA00023053"/>
    </source>
</evidence>
<evidence type="ECO:0000256" key="9">
    <source>
        <dbReference type="ARBA" id="ARBA00023136"/>
    </source>
</evidence>
<keyword evidence="3" id="KW-0813">Transport</keyword>
<comment type="catalytic activity">
    <reaction evidence="12">
        <text>iodide(out) + 2 Na(+)(out) = iodide(in) + 2 Na(+)(in)</text>
        <dbReference type="Rhea" id="RHEA:71207"/>
        <dbReference type="ChEBI" id="CHEBI:16382"/>
        <dbReference type="ChEBI" id="CHEBI:29101"/>
    </reaction>
</comment>
<dbReference type="InterPro" id="IPR001734">
    <property type="entry name" value="Na/solute_symporter"/>
</dbReference>
<feature type="transmembrane region" description="Helical" evidence="15">
    <location>
        <begin position="380"/>
        <end position="400"/>
    </location>
</feature>
<dbReference type="PROSITE" id="PS50283">
    <property type="entry name" value="NA_SOLUT_SYMP_3"/>
    <property type="match status" value="1"/>
</dbReference>
<evidence type="ECO:0000256" key="10">
    <source>
        <dbReference type="ARBA" id="ARBA00023180"/>
    </source>
</evidence>
<gene>
    <name evidence="16" type="ORF">NEMVEDRAFT_v1g168881</name>
</gene>
<sequence>MADLREHFTTIDFIVFAATLAASAGIGVYFARVGSRNQSNSEYLMASRSMSAIPVAISVLASFVSSIAVLGTPNEVYSFGFQYWLLVFSSFVTIPLVAYVYLPVYYNLKLTSAYEYLELRFSKSVKLLASSVFIIQTLLYIAIVLYGPSLTLEAVTGFPLWIAIITIGLVCTFYTTLGGMKAVIWTDVFQGVVMLGGLIAVIAVGTSHVGGISKVFEIAKHGSRFDIDWSGDPTHRLTFWVIILTGMFQNLPVYTTNQTAVQRFLTCKSFKDAIRSVWLNLPLQWLNTTLTVLVGLVLYAYYATCDPLTAGSIEKGDEILPFFVVEVLGKSAPGMPGVFVASLFCATLSTVASGLNSLAAVTVEDFISMYTSIPKDKETLVSKCLVIVYGFISLGLAFLASKLGMILQMSASMFGIIGGPMLALFTMGILTRTANSKGVWAGMIAGFVVITWISVGAQVQPPDYPILPISVAGCASNTSALNITMPHIARRGMGSNSIYSISFFLYGPIGFIITLVVAMLISIIFKDDQSPPLDPRLFFDVHSCITKATKSPCNKSSLHSLDSEEESSESSPLYHDSKIH</sequence>
<evidence type="ECO:0000256" key="4">
    <source>
        <dbReference type="ARBA" id="ARBA00022475"/>
    </source>
</evidence>
<feature type="region of interest" description="Disordered" evidence="14">
    <location>
        <begin position="550"/>
        <end position="580"/>
    </location>
</feature>
<keyword evidence="4" id="KW-1003">Cell membrane</keyword>
<feature type="transmembrane region" description="Helical" evidence="15">
    <location>
        <begin position="184"/>
        <end position="204"/>
    </location>
</feature>
<feature type="transmembrane region" description="Helical" evidence="15">
    <location>
        <begin position="503"/>
        <end position="525"/>
    </location>
</feature>
<dbReference type="Proteomes" id="UP000001593">
    <property type="component" value="Unassembled WGS sequence"/>
</dbReference>
<proteinExistence type="inferred from homology"/>
<dbReference type="PROSITE" id="PS00456">
    <property type="entry name" value="NA_SOLUT_SYMP_1"/>
    <property type="match status" value="1"/>
</dbReference>
<dbReference type="Gene3D" id="1.20.1730.10">
    <property type="entry name" value="Sodium/glucose cotransporter"/>
    <property type="match status" value="1"/>
</dbReference>
<keyword evidence="6 15" id="KW-1133">Transmembrane helix</keyword>
<dbReference type="KEGG" id="nve:5510213"/>